<evidence type="ECO:0000313" key="1">
    <source>
        <dbReference type="EMBL" id="KAJ0113234.1"/>
    </source>
</evidence>
<dbReference type="EMBL" id="CM047897">
    <property type="protein sequence ID" value="KAJ0113234.1"/>
    <property type="molecule type" value="Genomic_DNA"/>
</dbReference>
<accession>A0ACC1CCL3</accession>
<sequence length="75" mass="8250">MFLAWNAVVLQVFFKEKQINEDGANPPAANTHQKNDKLELDSKLDYVNQITNNDIETNGLGGGNGGSPSFSWIVK</sequence>
<proteinExistence type="predicted"/>
<protein>
    <submittedName>
        <fullName evidence="1">Uncharacterized protein</fullName>
    </submittedName>
</protein>
<gene>
    <name evidence="1" type="ORF">Patl1_00862</name>
</gene>
<comment type="caution">
    <text evidence="1">The sequence shown here is derived from an EMBL/GenBank/DDBJ whole genome shotgun (WGS) entry which is preliminary data.</text>
</comment>
<dbReference type="Proteomes" id="UP001164250">
    <property type="component" value="Chromosome 1"/>
</dbReference>
<reference evidence="2" key="1">
    <citation type="journal article" date="2023" name="G3 (Bethesda)">
        <title>Genome assembly and association tests identify interacting loci associated with vigor, precocity, and sex in interspecific pistachio rootstocks.</title>
        <authorList>
            <person name="Palmer W."/>
            <person name="Jacygrad E."/>
            <person name="Sagayaradj S."/>
            <person name="Cavanaugh K."/>
            <person name="Han R."/>
            <person name="Bertier L."/>
            <person name="Beede B."/>
            <person name="Kafkas S."/>
            <person name="Golino D."/>
            <person name="Preece J."/>
            <person name="Michelmore R."/>
        </authorList>
    </citation>
    <scope>NUCLEOTIDE SEQUENCE [LARGE SCALE GENOMIC DNA]</scope>
</reference>
<organism evidence="1 2">
    <name type="scientific">Pistacia atlantica</name>
    <dbReference type="NCBI Taxonomy" id="434234"/>
    <lineage>
        <taxon>Eukaryota</taxon>
        <taxon>Viridiplantae</taxon>
        <taxon>Streptophyta</taxon>
        <taxon>Embryophyta</taxon>
        <taxon>Tracheophyta</taxon>
        <taxon>Spermatophyta</taxon>
        <taxon>Magnoliopsida</taxon>
        <taxon>eudicotyledons</taxon>
        <taxon>Gunneridae</taxon>
        <taxon>Pentapetalae</taxon>
        <taxon>rosids</taxon>
        <taxon>malvids</taxon>
        <taxon>Sapindales</taxon>
        <taxon>Anacardiaceae</taxon>
        <taxon>Pistacia</taxon>
    </lineage>
</organism>
<name>A0ACC1CCL3_9ROSI</name>
<evidence type="ECO:0000313" key="2">
    <source>
        <dbReference type="Proteomes" id="UP001164250"/>
    </source>
</evidence>
<keyword evidence="2" id="KW-1185">Reference proteome</keyword>